<protein>
    <submittedName>
        <fullName evidence="1">Uncharacterized protein</fullName>
    </submittedName>
</protein>
<name>A0A1C3RL63_9PROT</name>
<gene>
    <name evidence="1" type="ORF">MTBPR1_70181</name>
</gene>
<sequence>MLKTAVELAFNATKSEIKLTLLNYMEFKINVTVSNSSKPYL</sequence>
<dbReference type="AlphaFoldDB" id="A0A1C3RL63"/>
<evidence type="ECO:0000313" key="1">
    <source>
        <dbReference type="EMBL" id="SCA57909.1"/>
    </source>
</evidence>
<accession>A0A1C3RL63</accession>
<proteinExistence type="predicted"/>
<organism evidence="1 2">
    <name type="scientific">Candidatus Terasakiella magnetica</name>
    <dbReference type="NCBI Taxonomy" id="1867952"/>
    <lineage>
        <taxon>Bacteria</taxon>
        <taxon>Pseudomonadati</taxon>
        <taxon>Pseudomonadota</taxon>
        <taxon>Alphaproteobacteria</taxon>
        <taxon>Rhodospirillales</taxon>
        <taxon>Terasakiellaceae</taxon>
        <taxon>Terasakiella</taxon>
    </lineage>
</organism>
<reference evidence="1 2" key="1">
    <citation type="submission" date="2016-07" db="EMBL/GenBank/DDBJ databases">
        <authorList>
            <person name="Lefevre C.T."/>
        </authorList>
    </citation>
    <scope>NUCLEOTIDE SEQUENCE [LARGE SCALE GENOMIC DNA]</scope>
    <source>
        <strain evidence="1">PR1</strain>
    </source>
</reference>
<dbReference type="EMBL" id="FLYE01000046">
    <property type="protein sequence ID" value="SCA57909.1"/>
    <property type="molecule type" value="Genomic_DNA"/>
</dbReference>
<dbReference type="Proteomes" id="UP000231658">
    <property type="component" value="Unassembled WGS sequence"/>
</dbReference>
<keyword evidence="2" id="KW-1185">Reference proteome</keyword>
<evidence type="ECO:0000313" key="2">
    <source>
        <dbReference type="Proteomes" id="UP000231658"/>
    </source>
</evidence>